<dbReference type="EMBL" id="MU857000">
    <property type="protein sequence ID" value="KAK4151798.1"/>
    <property type="molecule type" value="Genomic_DNA"/>
</dbReference>
<feature type="region of interest" description="Disordered" evidence="1">
    <location>
        <begin position="254"/>
        <end position="342"/>
    </location>
</feature>
<evidence type="ECO:0000313" key="3">
    <source>
        <dbReference type="Proteomes" id="UP001302745"/>
    </source>
</evidence>
<reference evidence="2" key="1">
    <citation type="journal article" date="2023" name="Mol. Phylogenet. Evol.">
        <title>Genome-scale phylogeny and comparative genomics of the fungal order Sordariales.</title>
        <authorList>
            <person name="Hensen N."/>
            <person name="Bonometti L."/>
            <person name="Westerberg I."/>
            <person name="Brannstrom I.O."/>
            <person name="Guillou S."/>
            <person name="Cros-Aarteil S."/>
            <person name="Calhoun S."/>
            <person name="Haridas S."/>
            <person name="Kuo A."/>
            <person name="Mondo S."/>
            <person name="Pangilinan J."/>
            <person name="Riley R."/>
            <person name="LaButti K."/>
            <person name="Andreopoulos B."/>
            <person name="Lipzen A."/>
            <person name="Chen C."/>
            <person name="Yan M."/>
            <person name="Daum C."/>
            <person name="Ng V."/>
            <person name="Clum A."/>
            <person name="Steindorff A."/>
            <person name="Ohm R.A."/>
            <person name="Martin F."/>
            <person name="Silar P."/>
            <person name="Natvig D.O."/>
            <person name="Lalanne C."/>
            <person name="Gautier V."/>
            <person name="Ament-Velasquez S.L."/>
            <person name="Kruys A."/>
            <person name="Hutchinson M.I."/>
            <person name="Powell A.J."/>
            <person name="Barry K."/>
            <person name="Miller A.N."/>
            <person name="Grigoriev I.V."/>
            <person name="Debuchy R."/>
            <person name="Gladieux P."/>
            <person name="Hiltunen Thoren M."/>
            <person name="Johannesson H."/>
        </authorList>
    </citation>
    <scope>NUCLEOTIDE SEQUENCE</scope>
    <source>
        <strain evidence="2">CBS 538.74</strain>
    </source>
</reference>
<dbReference type="AlphaFoldDB" id="A0AAN6VHT8"/>
<reference evidence="2" key="2">
    <citation type="submission" date="2023-05" db="EMBL/GenBank/DDBJ databases">
        <authorList>
            <consortium name="Lawrence Berkeley National Laboratory"/>
            <person name="Steindorff A."/>
            <person name="Hensen N."/>
            <person name="Bonometti L."/>
            <person name="Westerberg I."/>
            <person name="Brannstrom I.O."/>
            <person name="Guillou S."/>
            <person name="Cros-Aarteil S."/>
            <person name="Calhoun S."/>
            <person name="Haridas S."/>
            <person name="Kuo A."/>
            <person name="Mondo S."/>
            <person name="Pangilinan J."/>
            <person name="Riley R."/>
            <person name="Labutti K."/>
            <person name="Andreopoulos B."/>
            <person name="Lipzen A."/>
            <person name="Chen C."/>
            <person name="Yanf M."/>
            <person name="Daum C."/>
            <person name="Ng V."/>
            <person name="Clum A."/>
            <person name="Ohm R."/>
            <person name="Martin F."/>
            <person name="Silar P."/>
            <person name="Natvig D."/>
            <person name="Lalanne C."/>
            <person name="Gautier V."/>
            <person name="Ament-Velasquez S.L."/>
            <person name="Kruys A."/>
            <person name="Hutchinson M.I."/>
            <person name="Powell A.J."/>
            <person name="Barry K."/>
            <person name="Miller A.N."/>
            <person name="Grigoriev I.V."/>
            <person name="Debuchy R."/>
            <person name="Gladieux P."/>
            <person name="Thoren M.H."/>
            <person name="Johannesson H."/>
        </authorList>
    </citation>
    <scope>NUCLEOTIDE SEQUENCE</scope>
    <source>
        <strain evidence="2">CBS 538.74</strain>
    </source>
</reference>
<accession>A0AAN6VHT8</accession>
<feature type="region of interest" description="Disordered" evidence="1">
    <location>
        <begin position="195"/>
        <end position="234"/>
    </location>
</feature>
<keyword evidence="3" id="KW-1185">Reference proteome</keyword>
<name>A0AAN6VHT8_9PEZI</name>
<evidence type="ECO:0000256" key="1">
    <source>
        <dbReference type="SAM" id="MobiDB-lite"/>
    </source>
</evidence>
<proteinExistence type="predicted"/>
<organism evidence="2 3">
    <name type="scientific">Chaetomidium leptoderma</name>
    <dbReference type="NCBI Taxonomy" id="669021"/>
    <lineage>
        <taxon>Eukaryota</taxon>
        <taxon>Fungi</taxon>
        <taxon>Dikarya</taxon>
        <taxon>Ascomycota</taxon>
        <taxon>Pezizomycotina</taxon>
        <taxon>Sordariomycetes</taxon>
        <taxon>Sordariomycetidae</taxon>
        <taxon>Sordariales</taxon>
        <taxon>Chaetomiaceae</taxon>
        <taxon>Chaetomidium</taxon>
    </lineage>
</organism>
<feature type="compositionally biased region" description="Basic and acidic residues" evidence="1">
    <location>
        <begin position="272"/>
        <end position="283"/>
    </location>
</feature>
<protein>
    <submittedName>
        <fullName evidence="2">Uncharacterized protein</fullName>
    </submittedName>
</protein>
<sequence>MADPNAKNPTLLRGSQTRLDTASLQSAIQTLGISRDETAELQGYIKRLLDEEKTGGRKCPIEILIIEKFQREWRVWGTKQLDQAQAVVRECVTALRLGIPLIQPQRPAFCPPPLNAELSFGKPVPTTHPTTHDTQTQTKGTQQENFQELYVRQLRGLHREVLEIREVPRGNPKLVIVENSPFLGISPVIETVEEDDSPILGDNMLPAPEPQPRGRGRNKYIYQPSRTSIRSDEAAKTAIDEAMRKVGEALAQYRNENANRPGLDGPLSTPTQERRPPQAEPRPRPNTYPGNNPGHSNNNNTINRRSAIRRRRRSTSTPHSLTPQQQQHIITASLNHNLREKP</sequence>
<evidence type="ECO:0000313" key="2">
    <source>
        <dbReference type="EMBL" id="KAK4151798.1"/>
    </source>
</evidence>
<dbReference type="Proteomes" id="UP001302745">
    <property type="component" value="Unassembled WGS sequence"/>
</dbReference>
<feature type="compositionally biased region" description="Low complexity" evidence="1">
    <location>
        <begin position="291"/>
        <end position="305"/>
    </location>
</feature>
<feature type="compositionally biased region" description="Polar residues" evidence="1">
    <location>
        <begin position="318"/>
        <end position="336"/>
    </location>
</feature>
<gene>
    <name evidence="2" type="ORF">C8A00DRAFT_16842</name>
</gene>
<comment type="caution">
    <text evidence="2">The sequence shown here is derived from an EMBL/GenBank/DDBJ whole genome shotgun (WGS) entry which is preliminary data.</text>
</comment>